<organism evidence="1 2">
    <name type="scientific">Marinomonas primoryensis</name>
    <dbReference type="NCBI Taxonomy" id="178399"/>
    <lineage>
        <taxon>Bacteria</taxon>
        <taxon>Pseudomonadati</taxon>
        <taxon>Pseudomonadota</taxon>
        <taxon>Gammaproteobacteria</taxon>
        <taxon>Oceanospirillales</taxon>
        <taxon>Oceanospirillaceae</taxon>
        <taxon>Marinomonas</taxon>
    </lineage>
</organism>
<evidence type="ECO:0000313" key="2">
    <source>
        <dbReference type="Proteomes" id="UP001471651"/>
    </source>
</evidence>
<sequence>MLIPTMTNEKSAMSESIFVRTEKFSMFKSNELTVFGDISFQQYLCQSSYVSSL</sequence>
<dbReference type="RefSeq" id="WP_339718704.1">
    <property type="nucleotide sequence ID" value="NZ_CAXBEN010000002.1"/>
</dbReference>
<gene>
    <name evidence="1" type="ORF">ABKW32_16920</name>
</gene>
<name>A0ABV0L4C3_9GAMM</name>
<comment type="caution">
    <text evidence="1">The sequence shown here is derived from an EMBL/GenBank/DDBJ whole genome shotgun (WGS) entry which is preliminary data.</text>
</comment>
<evidence type="ECO:0000313" key="1">
    <source>
        <dbReference type="EMBL" id="MEP7731136.1"/>
    </source>
</evidence>
<proteinExistence type="predicted"/>
<dbReference type="EMBL" id="JBDYKN010000022">
    <property type="protein sequence ID" value="MEP7731136.1"/>
    <property type="molecule type" value="Genomic_DNA"/>
</dbReference>
<reference evidence="1 2" key="1">
    <citation type="submission" date="2024-05" db="EMBL/GenBank/DDBJ databases">
        <authorList>
            <person name="Busch G.E."/>
            <person name="Sharma I."/>
        </authorList>
    </citation>
    <scope>NUCLEOTIDE SEQUENCE [LARGE SCALE GENOMIC DNA]</scope>
    <source>
        <strain evidence="1 2">23GB23</strain>
    </source>
</reference>
<dbReference type="Proteomes" id="UP001471651">
    <property type="component" value="Unassembled WGS sequence"/>
</dbReference>
<accession>A0ABV0L4C3</accession>
<protein>
    <submittedName>
        <fullName evidence="1">Uncharacterized protein</fullName>
    </submittedName>
</protein>
<keyword evidence="2" id="KW-1185">Reference proteome</keyword>